<dbReference type="PROSITE" id="PS50176">
    <property type="entry name" value="ARM_REPEAT"/>
    <property type="match status" value="1"/>
</dbReference>
<dbReference type="InterPro" id="IPR016024">
    <property type="entry name" value="ARM-type_fold"/>
</dbReference>
<evidence type="ECO:0000256" key="3">
    <source>
        <dbReference type="SAM" id="Coils"/>
    </source>
</evidence>
<evidence type="ECO:0000256" key="4">
    <source>
        <dbReference type="SAM" id="MobiDB-lite"/>
    </source>
</evidence>
<feature type="region of interest" description="Disordered" evidence="4">
    <location>
        <begin position="1"/>
        <end position="99"/>
    </location>
</feature>
<evidence type="ECO:0000313" key="5">
    <source>
        <dbReference type="EMBL" id="CAD9504484.1"/>
    </source>
</evidence>
<dbReference type="SUPFAM" id="SSF48371">
    <property type="entry name" value="ARM repeat"/>
    <property type="match status" value="1"/>
</dbReference>
<dbReference type="Gene3D" id="1.25.10.10">
    <property type="entry name" value="Leucine-rich Repeat Variant"/>
    <property type="match status" value="1"/>
</dbReference>
<proteinExistence type="predicted"/>
<evidence type="ECO:0000256" key="2">
    <source>
        <dbReference type="PROSITE-ProRule" id="PRU00259"/>
    </source>
</evidence>
<dbReference type="PANTHER" id="PTHR22895">
    <property type="entry name" value="ARMADILLO REPEAT-CONTAINING PROTEIN 6"/>
    <property type="match status" value="1"/>
</dbReference>
<dbReference type="EMBL" id="HBGV01013970">
    <property type="protein sequence ID" value="CAD9504484.1"/>
    <property type="molecule type" value="Transcribed_RNA"/>
</dbReference>
<protein>
    <submittedName>
        <fullName evidence="5">Uncharacterized protein</fullName>
    </submittedName>
</protein>
<dbReference type="AlphaFoldDB" id="A0A7S2HZ89"/>
<dbReference type="InterPro" id="IPR011989">
    <property type="entry name" value="ARM-like"/>
</dbReference>
<name>A0A7S2HZ89_9STRA</name>
<sequence length="377" mass="40773">MTVSTSLAPRSERKAMSFASKGDPGLFGLRRRNSKEKAQYSCSSKATEEEGGNDHQVPVATEIEGDASKKSTVGKEPNSPRGELRHSSDTSLYSASQEKKSSSCLLSGRQWSGGRLLGNKKAEDFPCSGAQNEEFTTSQHQPYTPPAGAGLSIAQRSGKGGVKAVIAIIESKSRSLIVADEEEARNDVQPRHKTCHRAAEPNIDPPTAECYALSQWASDPYYRVVISSSGGIPAIIRAMKAHPLSADLQAVGCEALTNFTFNSVANQLQILSAGGIEILFAAMRNHPTNDILQGLACDALLGVTSILMQQSLNLMMEHITKVEDAAELLEQAREKLREAKFLSERCWENVGFLLKSVALYKSSSSLQLPPMTTTEQD</sequence>
<feature type="coiled-coil region" evidence="3">
    <location>
        <begin position="315"/>
        <end position="345"/>
    </location>
</feature>
<organism evidence="5">
    <name type="scientific">Helicotheca tamesis</name>
    <dbReference type="NCBI Taxonomy" id="374047"/>
    <lineage>
        <taxon>Eukaryota</taxon>
        <taxon>Sar</taxon>
        <taxon>Stramenopiles</taxon>
        <taxon>Ochrophyta</taxon>
        <taxon>Bacillariophyta</taxon>
        <taxon>Mediophyceae</taxon>
        <taxon>Lithodesmiophycidae</taxon>
        <taxon>Lithodesmiales</taxon>
        <taxon>Lithodesmiaceae</taxon>
        <taxon>Helicotheca</taxon>
    </lineage>
</organism>
<keyword evidence="3" id="KW-0175">Coiled coil</keyword>
<keyword evidence="1" id="KW-0677">Repeat</keyword>
<gene>
    <name evidence="5" type="ORF">HTAM1171_LOCUS8550</name>
</gene>
<feature type="repeat" description="ARM" evidence="2">
    <location>
        <begin position="230"/>
        <end position="274"/>
    </location>
</feature>
<reference evidence="5" key="1">
    <citation type="submission" date="2021-01" db="EMBL/GenBank/DDBJ databases">
        <authorList>
            <person name="Corre E."/>
            <person name="Pelletier E."/>
            <person name="Niang G."/>
            <person name="Scheremetjew M."/>
            <person name="Finn R."/>
            <person name="Kale V."/>
            <person name="Holt S."/>
            <person name="Cochrane G."/>
            <person name="Meng A."/>
            <person name="Brown T."/>
            <person name="Cohen L."/>
        </authorList>
    </citation>
    <scope>NUCLEOTIDE SEQUENCE</scope>
    <source>
        <strain evidence="5">CCMP826</strain>
    </source>
</reference>
<dbReference type="InterPro" id="IPR000225">
    <property type="entry name" value="Armadillo"/>
</dbReference>
<evidence type="ECO:0000256" key="1">
    <source>
        <dbReference type="ARBA" id="ARBA00022737"/>
    </source>
</evidence>
<dbReference type="PANTHER" id="PTHR22895:SF0">
    <property type="entry name" value="ARMADILLO REPEAT-CONTAINING PROTEIN 6"/>
    <property type="match status" value="1"/>
</dbReference>
<accession>A0A7S2HZ89</accession>